<organism evidence="2 3">
    <name type="scientific">Crotalaria pallida</name>
    <name type="common">Smooth rattlebox</name>
    <name type="synonym">Crotalaria striata</name>
    <dbReference type="NCBI Taxonomy" id="3830"/>
    <lineage>
        <taxon>Eukaryota</taxon>
        <taxon>Viridiplantae</taxon>
        <taxon>Streptophyta</taxon>
        <taxon>Embryophyta</taxon>
        <taxon>Tracheophyta</taxon>
        <taxon>Spermatophyta</taxon>
        <taxon>Magnoliopsida</taxon>
        <taxon>eudicotyledons</taxon>
        <taxon>Gunneridae</taxon>
        <taxon>Pentapetalae</taxon>
        <taxon>rosids</taxon>
        <taxon>fabids</taxon>
        <taxon>Fabales</taxon>
        <taxon>Fabaceae</taxon>
        <taxon>Papilionoideae</taxon>
        <taxon>50 kb inversion clade</taxon>
        <taxon>genistoids sensu lato</taxon>
        <taxon>core genistoids</taxon>
        <taxon>Crotalarieae</taxon>
        <taxon>Crotalaria</taxon>
    </lineage>
</organism>
<keyword evidence="1" id="KW-0234">DNA repair</keyword>
<dbReference type="GO" id="GO:0046872">
    <property type="term" value="F:metal ion binding"/>
    <property type="evidence" value="ECO:0007669"/>
    <property type="project" value="UniProtKB-UniRule"/>
</dbReference>
<comment type="subcellular location">
    <subcellularLocation>
        <location evidence="1">Nucleus</location>
    </subcellularLocation>
</comment>
<keyword evidence="1" id="KW-0460">Magnesium</keyword>
<keyword evidence="1" id="KW-0233">DNA recombination</keyword>
<dbReference type="GO" id="GO:0048257">
    <property type="term" value="F:3'-flap endonuclease activity"/>
    <property type="evidence" value="ECO:0007669"/>
    <property type="project" value="TreeGrafter"/>
</dbReference>
<dbReference type="GO" id="GO:0008821">
    <property type="term" value="F:crossover junction DNA endonuclease activity"/>
    <property type="evidence" value="ECO:0007669"/>
    <property type="project" value="UniProtKB-UniRule"/>
</dbReference>
<proteinExistence type="inferred from homology"/>
<keyword evidence="1" id="KW-0540">Nuclease</keyword>
<comment type="subunit">
    <text evidence="1">Interacts with EME1.</text>
</comment>
<keyword evidence="1" id="KW-0479">Metal-binding</keyword>
<dbReference type="GO" id="GO:0003677">
    <property type="term" value="F:DNA binding"/>
    <property type="evidence" value="ECO:0007669"/>
    <property type="project" value="UniProtKB-UniRule"/>
</dbReference>
<dbReference type="Gene3D" id="1.25.40.10">
    <property type="entry name" value="Tetratricopeptide repeat domain"/>
    <property type="match status" value="1"/>
</dbReference>
<protein>
    <recommendedName>
        <fullName evidence="1">Crossover junction endonuclease MUS81</fullName>
        <ecNumber evidence="1">3.1.22.-</ecNumber>
    </recommendedName>
</protein>
<dbReference type="GO" id="GO:0031573">
    <property type="term" value="P:mitotic intra-S DNA damage checkpoint signaling"/>
    <property type="evidence" value="ECO:0007669"/>
    <property type="project" value="TreeGrafter"/>
</dbReference>
<dbReference type="Proteomes" id="UP001372338">
    <property type="component" value="Unassembled WGS sequence"/>
</dbReference>
<reference evidence="2 3" key="1">
    <citation type="submission" date="2024-01" db="EMBL/GenBank/DDBJ databases">
        <title>The genomes of 5 underutilized Papilionoideae crops provide insights into root nodulation and disease resistanc.</title>
        <authorList>
            <person name="Yuan L."/>
        </authorList>
    </citation>
    <scope>NUCLEOTIDE SEQUENCE [LARGE SCALE GENOMIC DNA]</scope>
    <source>
        <strain evidence="2">ZHUSHIDOU_FW_LH</strain>
        <tissue evidence="2">Leaf</tissue>
    </source>
</reference>
<dbReference type="GO" id="GO:0048476">
    <property type="term" value="C:Holliday junction resolvase complex"/>
    <property type="evidence" value="ECO:0007669"/>
    <property type="project" value="UniProtKB-UniRule"/>
</dbReference>
<dbReference type="SUPFAM" id="SSF48452">
    <property type="entry name" value="TPR-like"/>
    <property type="match status" value="1"/>
</dbReference>
<dbReference type="GO" id="GO:0005634">
    <property type="term" value="C:nucleus"/>
    <property type="evidence" value="ECO:0007669"/>
    <property type="project" value="UniProtKB-SubCell"/>
</dbReference>
<comment type="similarity">
    <text evidence="1">Belongs to the XPF family.</text>
</comment>
<dbReference type="GO" id="GO:0000727">
    <property type="term" value="P:double-strand break repair via break-induced replication"/>
    <property type="evidence" value="ECO:0007669"/>
    <property type="project" value="UniProtKB-UniRule"/>
</dbReference>
<name>A0AAN9I5W1_CROPI</name>
<dbReference type="EC" id="3.1.22.-" evidence="1"/>
<comment type="cofactor">
    <cofactor evidence="1">
        <name>Mg(2+)</name>
        <dbReference type="ChEBI" id="CHEBI:18420"/>
    </cofactor>
</comment>
<keyword evidence="1" id="KW-0378">Hydrolase</keyword>
<dbReference type="AlphaFoldDB" id="A0AAN9I5W1"/>
<dbReference type="InterPro" id="IPR033309">
    <property type="entry name" value="Mus81"/>
</dbReference>
<dbReference type="InterPro" id="IPR011990">
    <property type="entry name" value="TPR-like_helical_dom_sf"/>
</dbReference>
<gene>
    <name evidence="2" type="ORF">RIF29_19898</name>
</gene>
<dbReference type="PANTHER" id="PTHR13451:SF0">
    <property type="entry name" value="CROSSOVER JUNCTION ENDONUCLEASE MUS81"/>
    <property type="match status" value="1"/>
</dbReference>
<evidence type="ECO:0000256" key="1">
    <source>
        <dbReference type="RuleBase" id="RU369042"/>
    </source>
</evidence>
<accession>A0AAN9I5W1</accession>
<comment type="function">
    <text evidence="1">Interacts with EME1 to form a DNA structure-specific endonuclease with substrate preference for branched DNA structures with a 5'-end at the branch nick. Typical substrates include 3'-flap structures, D-loops, replication forks and nicked Holliday junctions. May be required in mitosis for the processing of stalled or collapsed replication fork intermediates. May be required in meiosis for the repair of meiosis-specific double strand breaks subsequent to single-end invasion (SEI).</text>
</comment>
<keyword evidence="1" id="KW-0227">DNA damage</keyword>
<dbReference type="PANTHER" id="PTHR13451">
    <property type="entry name" value="CLASS II CROSSOVER JUNCTION ENDONUCLEASE MUS81"/>
    <property type="match status" value="1"/>
</dbReference>
<keyword evidence="1" id="KW-0255">Endonuclease</keyword>
<evidence type="ECO:0000313" key="3">
    <source>
        <dbReference type="Proteomes" id="UP001372338"/>
    </source>
</evidence>
<keyword evidence="1" id="KW-0539">Nucleus</keyword>
<dbReference type="EMBL" id="JAYWIO010000004">
    <property type="protein sequence ID" value="KAK7267232.1"/>
    <property type="molecule type" value="Genomic_DNA"/>
</dbReference>
<keyword evidence="3" id="KW-1185">Reference proteome</keyword>
<sequence>MCRCFTTEILEGFDVQRTSGLGDTLRKYGYLTQAISQYYKSGVFEDHVKCSGTCPPFNDFIRQCQDLEKMTVSDVFAIQLMQSSKAQVAQIGFDNIMDRTDPHSCNSGCCLSKGLSGNLEFSAKCFQELILKDQNHPAALVNYASLLLCAGASASEGASEDQVMTANVAKECLLAAVKADGKSAHIWANLANAVSIIGDHRSSSKCLEKVLMAPCYNHI</sequence>
<comment type="caution">
    <text evidence="2">The sequence shown here is derived from an EMBL/GenBank/DDBJ whole genome shotgun (WGS) entry which is preliminary data.</text>
</comment>
<evidence type="ECO:0000313" key="2">
    <source>
        <dbReference type="EMBL" id="KAK7267232.1"/>
    </source>
</evidence>
<dbReference type="GO" id="GO:0006308">
    <property type="term" value="P:DNA catabolic process"/>
    <property type="evidence" value="ECO:0007669"/>
    <property type="project" value="UniProtKB-UniRule"/>
</dbReference>
<dbReference type="GO" id="GO:0000712">
    <property type="term" value="P:resolution of meiotic recombination intermediates"/>
    <property type="evidence" value="ECO:0007669"/>
    <property type="project" value="TreeGrafter"/>
</dbReference>